<name>A0AC61KYJ7_9EURY</name>
<evidence type="ECO:0000313" key="1">
    <source>
        <dbReference type="EMBL" id="PXF57217.1"/>
    </source>
</evidence>
<organism evidence="1 2">
    <name type="scientific">Candidatus Methanogaster sp</name>
    <dbReference type="NCBI Taxonomy" id="3386292"/>
    <lineage>
        <taxon>Archaea</taxon>
        <taxon>Methanobacteriati</taxon>
        <taxon>Methanobacteriota</taxon>
        <taxon>Stenosarchaea group</taxon>
        <taxon>Methanomicrobia</taxon>
        <taxon>Methanosarcinales</taxon>
        <taxon>ANME-2 cluster</taxon>
        <taxon>Candidatus Methanogasteraceae</taxon>
        <taxon>Candidatus Methanogaster</taxon>
    </lineage>
</organism>
<gene>
    <name evidence="1" type="ORF">C4B59_15670</name>
</gene>
<reference evidence="1" key="1">
    <citation type="submission" date="2018-01" db="EMBL/GenBank/DDBJ databases">
        <authorList>
            <person name="Krukenberg V."/>
        </authorList>
    </citation>
    <scope>NUCLEOTIDE SEQUENCE</scope>
    <source>
        <strain evidence="1">E20ANME2</strain>
    </source>
</reference>
<proteinExistence type="predicted"/>
<evidence type="ECO:0000313" key="2">
    <source>
        <dbReference type="Proteomes" id="UP000248329"/>
    </source>
</evidence>
<protein>
    <submittedName>
        <fullName evidence="1">Nucleotidyltransferase</fullName>
    </submittedName>
</protein>
<comment type="caution">
    <text evidence="1">The sequence shown here is derived from an EMBL/GenBank/DDBJ whole genome shotgun (WGS) entry which is preliminary data.</text>
</comment>
<accession>A0AC61KYJ7</accession>
<sequence>MGRKDAITSGLQAFKMRVNKVFPLKKMIFFGSRATGKEHEDSDIDLIIVSDEFESLNFIKRAAKMYNCWDMDYPVDFLCFTSEEFEKKTKGITIVSEAVKEGIEIT</sequence>
<dbReference type="EMBL" id="PQXF01000067">
    <property type="protein sequence ID" value="PXF57217.1"/>
    <property type="molecule type" value="Genomic_DNA"/>
</dbReference>
<dbReference type="Proteomes" id="UP000248329">
    <property type="component" value="Unassembled WGS sequence"/>
</dbReference>